<dbReference type="GO" id="GO:0007165">
    <property type="term" value="P:signal transduction"/>
    <property type="evidence" value="ECO:0007669"/>
    <property type="project" value="TreeGrafter"/>
</dbReference>
<evidence type="ECO:0000313" key="11">
    <source>
        <dbReference type="Proteomes" id="UP000038830"/>
    </source>
</evidence>
<dbReference type="FunFam" id="3.30.540.10:FF:000013">
    <property type="entry name" value="Inositol-1-monophosphatase"/>
    <property type="match status" value="1"/>
</dbReference>
<keyword evidence="6 7" id="KW-0460">Magnesium</keyword>
<evidence type="ECO:0000256" key="2">
    <source>
        <dbReference type="ARBA" id="ARBA00001946"/>
    </source>
</evidence>
<evidence type="ECO:0000313" key="9">
    <source>
        <dbReference type="EMBL" id="CEP21174.1"/>
    </source>
</evidence>
<evidence type="ECO:0000313" key="12">
    <source>
        <dbReference type="Proteomes" id="UP000094389"/>
    </source>
</evidence>
<dbReference type="PANTHER" id="PTHR20854:SF4">
    <property type="entry name" value="INOSITOL-1-MONOPHOSPHATASE-RELATED"/>
    <property type="match status" value="1"/>
</dbReference>
<dbReference type="EMBL" id="KV453925">
    <property type="protein sequence ID" value="ODV76554.1"/>
    <property type="molecule type" value="Genomic_DNA"/>
</dbReference>
<dbReference type="EMBL" id="CDQK01000001">
    <property type="protein sequence ID" value="CEP21174.1"/>
    <property type="molecule type" value="Genomic_DNA"/>
</dbReference>
<proteinExistence type="inferred from homology"/>
<feature type="binding site" evidence="7">
    <location>
        <position position="90"/>
    </location>
    <ligand>
        <name>Mg(2+)</name>
        <dbReference type="ChEBI" id="CHEBI:18420"/>
        <label>2</label>
    </ligand>
</feature>
<accession>A0A1E4SAM5</accession>
<evidence type="ECO:0000256" key="4">
    <source>
        <dbReference type="ARBA" id="ARBA00022723"/>
    </source>
</evidence>
<dbReference type="OrthoDB" id="10254945at2759"/>
<dbReference type="PRINTS" id="PR00377">
    <property type="entry name" value="IMPHPHTASES"/>
</dbReference>
<keyword evidence="5 8" id="KW-0378">Hydrolase</keyword>
<evidence type="ECO:0000256" key="3">
    <source>
        <dbReference type="ARBA" id="ARBA00009759"/>
    </source>
</evidence>
<name>A0A0H5CB17_CYBJN</name>
<comment type="cofactor">
    <cofactor evidence="2 7 8">
        <name>Mg(2+)</name>
        <dbReference type="ChEBI" id="CHEBI:18420"/>
    </cofactor>
</comment>
<dbReference type="PANTHER" id="PTHR20854">
    <property type="entry name" value="INOSITOL MONOPHOSPHATASE"/>
    <property type="match status" value="1"/>
</dbReference>
<dbReference type="EC" id="3.1.3.25" evidence="8"/>
<dbReference type="SUPFAM" id="SSF56655">
    <property type="entry name" value="Carbohydrate phosphatase"/>
    <property type="match status" value="1"/>
</dbReference>
<comment type="catalytic activity">
    <reaction evidence="1 8">
        <text>a myo-inositol phosphate + H2O = myo-inositol + phosphate</text>
        <dbReference type="Rhea" id="RHEA:24056"/>
        <dbReference type="ChEBI" id="CHEBI:15377"/>
        <dbReference type="ChEBI" id="CHEBI:17268"/>
        <dbReference type="ChEBI" id="CHEBI:43474"/>
        <dbReference type="ChEBI" id="CHEBI:84139"/>
        <dbReference type="EC" id="3.1.3.25"/>
    </reaction>
</comment>
<accession>A0A0H5CB17</accession>
<dbReference type="InterPro" id="IPR020583">
    <property type="entry name" value="Inositol_monoP_metal-BS"/>
</dbReference>
<comment type="pathway">
    <text evidence="8">Polyol metabolism; myo-inositol biosynthesis; myo-inositol from D-glucose 6-phosphate: step 2/2.</text>
</comment>
<dbReference type="UniPathway" id="UPA00823">
    <property type="reaction ID" value="UER00788"/>
</dbReference>
<dbReference type="GO" id="GO:0008934">
    <property type="term" value="F:inositol monophosphate 1-phosphatase activity"/>
    <property type="evidence" value="ECO:0007669"/>
    <property type="project" value="InterPro"/>
</dbReference>
<feature type="binding site" evidence="7">
    <location>
        <position position="93"/>
    </location>
    <ligand>
        <name>Mg(2+)</name>
        <dbReference type="ChEBI" id="CHEBI:18420"/>
        <label>2</label>
    </ligand>
</feature>
<feature type="binding site" evidence="7">
    <location>
        <position position="227"/>
    </location>
    <ligand>
        <name>Mg(2+)</name>
        <dbReference type="ChEBI" id="CHEBI:18420"/>
        <label>1</label>
        <note>catalytic</note>
    </ligand>
</feature>
<dbReference type="STRING" id="983966.A0A0H5CB17"/>
<dbReference type="InterPro" id="IPR020550">
    <property type="entry name" value="Inositol_monophosphatase_CS"/>
</dbReference>
<reference evidence="11" key="2">
    <citation type="journal article" date="2015" name="J. Biotechnol.">
        <title>The structure of the Cyberlindnera jadinii genome and its relation to Candida utilis analyzed by the occurrence of single nucleotide polymorphisms.</title>
        <authorList>
            <person name="Rupp O."/>
            <person name="Brinkrolf K."/>
            <person name="Buerth C."/>
            <person name="Kunigo M."/>
            <person name="Schneider J."/>
            <person name="Jaenicke S."/>
            <person name="Goesmann A."/>
            <person name="Puehler A."/>
            <person name="Jaeger K.-E."/>
            <person name="Ernst J.F."/>
        </authorList>
    </citation>
    <scope>NUCLEOTIDE SEQUENCE [LARGE SCALE GENOMIC DNA]</scope>
    <source>
        <strain evidence="11">ATCC 18201 / CBS 1600 / BCRC 20928 / JCM 3617 / NBRC 0987 / NRRL Y-1542</strain>
    </source>
</reference>
<protein>
    <recommendedName>
        <fullName evidence="8">Inositol-1-monophosphatase</fullName>
        <ecNumber evidence="8">3.1.3.25</ecNumber>
    </recommendedName>
</protein>
<evidence type="ECO:0000256" key="5">
    <source>
        <dbReference type="ARBA" id="ARBA00022801"/>
    </source>
</evidence>
<dbReference type="Pfam" id="PF00459">
    <property type="entry name" value="Inositol_P"/>
    <property type="match status" value="1"/>
</dbReference>
<evidence type="ECO:0000256" key="1">
    <source>
        <dbReference type="ARBA" id="ARBA00001033"/>
    </source>
</evidence>
<dbReference type="AlphaFoldDB" id="A0A0H5CB17"/>
<evidence type="ECO:0000256" key="8">
    <source>
        <dbReference type="RuleBase" id="RU364068"/>
    </source>
</evidence>
<dbReference type="Gene3D" id="3.40.190.80">
    <property type="match status" value="1"/>
</dbReference>
<dbReference type="CDD" id="cd01639">
    <property type="entry name" value="IMPase"/>
    <property type="match status" value="1"/>
</dbReference>
<dbReference type="Proteomes" id="UP000094389">
    <property type="component" value="Unassembled WGS sequence"/>
</dbReference>
<reference evidence="9" key="1">
    <citation type="submission" date="2014-12" db="EMBL/GenBank/DDBJ databases">
        <authorList>
            <person name="Jaenicke S."/>
        </authorList>
    </citation>
    <scope>NUCLEOTIDE SEQUENCE [LARGE SCALE GENOMIC DNA]</scope>
    <source>
        <strain evidence="9">CBS1600</strain>
    </source>
</reference>
<gene>
    <name evidence="9" type="primary">INM1</name>
    <name evidence="9" type="ORF">BN1211_1204</name>
    <name evidence="10" type="ORF">CYBJADRAFT_122128</name>
</gene>
<dbReference type="GO" id="GO:0046854">
    <property type="term" value="P:phosphatidylinositol phosphate biosynthetic process"/>
    <property type="evidence" value="ECO:0007669"/>
    <property type="project" value="InterPro"/>
</dbReference>
<dbReference type="GO" id="GO:0006021">
    <property type="term" value="P:inositol biosynthetic process"/>
    <property type="evidence" value="ECO:0007669"/>
    <property type="project" value="UniProtKB-UniPathway"/>
</dbReference>
<dbReference type="Gene3D" id="3.30.540.10">
    <property type="entry name" value="Fructose-1,6-Bisphosphatase, subunit A, domain 1"/>
    <property type="match status" value="1"/>
</dbReference>
<organism evidence="9 11">
    <name type="scientific">Cyberlindnera jadinii (strain ATCC 18201 / CBS 1600 / BCRC 20928 / JCM 3617 / NBRC 0987 / NRRL Y-1542)</name>
    <name type="common">Torula yeast</name>
    <name type="synonym">Candida utilis</name>
    <dbReference type="NCBI Taxonomy" id="983966"/>
    <lineage>
        <taxon>Eukaryota</taxon>
        <taxon>Fungi</taxon>
        <taxon>Dikarya</taxon>
        <taxon>Ascomycota</taxon>
        <taxon>Saccharomycotina</taxon>
        <taxon>Saccharomycetes</taxon>
        <taxon>Phaffomycetales</taxon>
        <taxon>Phaffomycetaceae</taxon>
        <taxon>Cyberlindnera</taxon>
    </lineage>
</organism>
<dbReference type="PROSITE" id="PS00629">
    <property type="entry name" value="IMP_1"/>
    <property type="match status" value="1"/>
</dbReference>
<evidence type="ECO:0000313" key="10">
    <source>
        <dbReference type="EMBL" id="ODV76554.1"/>
    </source>
</evidence>
<dbReference type="GO" id="GO:0046872">
    <property type="term" value="F:metal ion binding"/>
    <property type="evidence" value="ECO:0007669"/>
    <property type="project" value="UniProtKB-KW"/>
</dbReference>
<dbReference type="Proteomes" id="UP000038830">
    <property type="component" value="Unassembled WGS sequence"/>
</dbReference>
<dbReference type="InterPro" id="IPR000760">
    <property type="entry name" value="Inositol_monophosphatase-like"/>
</dbReference>
<feature type="binding site" evidence="7">
    <location>
        <position position="92"/>
    </location>
    <ligand>
        <name>Mg(2+)</name>
        <dbReference type="ChEBI" id="CHEBI:18420"/>
        <label>1</label>
        <note>catalytic</note>
    </ligand>
</feature>
<dbReference type="OMA" id="ERGLHPW"/>
<sequence length="287" mass="31818">MSSSIDLQEVHDFLTALAKECGDIISSHSGRETFDDKKNSVDLVTKIDKQVETLVSERIRASFSGCKFIGEETYIPGETQLSDDPTFIVDPIDGTTNFIHNFPYSCISLGFTLNKEPVVGVIYNPHLDLLFHAIKGKGAFLNDKRLPKAQDTKPSLTLQSSLIGLESGSDRGGELFERKWDLMKSLMSQNGGFAHGFRSLGSAAMNICHVATGQLDSYWEGGCQMWDVCAGWVILQETGGICVGGNRAVWNNTIDSRVYLFVRGADPEEQKNYVEQFWSYTTGDLNY</sequence>
<feature type="binding site" evidence="7">
    <location>
        <position position="71"/>
    </location>
    <ligand>
        <name>Mg(2+)</name>
        <dbReference type="ChEBI" id="CHEBI:18420"/>
        <label>1</label>
        <note>catalytic</note>
    </ligand>
</feature>
<dbReference type="InterPro" id="IPR033942">
    <property type="entry name" value="IMPase"/>
</dbReference>
<evidence type="ECO:0000256" key="7">
    <source>
        <dbReference type="PIRSR" id="PIRSR600760-2"/>
    </source>
</evidence>
<comment type="similarity">
    <text evidence="3 8">Belongs to the inositol monophosphatase superfamily.</text>
</comment>
<keyword evidence="4 7" id="KW-0479">Metal-binding</keyword>
<dbReference type="PROSITE" id="PS00630">
    <property type="entry name" value="IMP_2"/>
    <property type="match status" value="1"/>
</dbReference>
<evidence type="ECO:0000256" key="6">
    <source>
        <dbReference type="ARBA" id="ARBA00022842"/>
    </source>
</evidence>
<reference evidence="10 12" key="3">
    <citation type="journal article" date="2016" name="Proc. Natl. Acad. Sci. U.S.A.">
        <title>Comparative genomics of biotechnologically important yeasts.</title>
        <authorList>
            <person name="Riley R."/>
            <person name="Haridas S."/>
            <person name="Wolfe K.H."/>
            <person name="Lopes M.R."/>
            <person name="Hittinger C.T."/>
            <person name="Goeker M."/>
            <person name="Salamov A.A."/>
            <person name="Wisecaver J.H."/>
            <person name="Long T.M."/>
            <person name="Calvey C.H."/>
            <person name="Aerts A.L."/>
            <person name="Barry K.W."/>
            <person name="Choi C."/>
            <person name="Clum A."/>
            <person name="Coughlan A.Y."/>
            <person name="Deshpande S."/>
            <person name="Douglass A.P."/>
            <person name="Hanson S.J."/>
            <person name="Klenk H.-P."/>
            <person name="LaButti K.M."/>
            <person name="Lapidus A."/>
            <person name="Lindquist E.A."/>
            <person name="Lipzen A.M."/>
            <person name="Meier-Kolthoff J.P."/>
            <person name="Ohm R.A."/>
            <person name="Otillar R.P."/>
            <person name="Pangilinan J.L."/>
            <person name="Peng Y."/>
            <person name="Rokas A."/>
            <person name="Rosa C.A."/>
            <person name="Scheuner C."/>
            <person name="Sibirny A.A."/>
            <person name="Slot J.C."/>
            <person name="Stielow J.B."/>
            <person name="Sun H."/>
            <person name="Kurtzman C.P."/>
            <person name="Blackwell M."/>
            <person name="Grigoriev I.V."/>
            <person name="Jeffries T.W."/>
        </authorList>
    </citation>
    <scope>NUCLEOTIDE SEQUENCE [LARGE SCALE GENOMIC DNA]</scope>
    <source>
        <strain evidence="12">ATCC 18201 / CBS 1600 / BCRC 20928 / JCM 3617 / NBRC 0987 / NRRL Y-1542</strain>
        <strain evidence="10">NRRL Y-1542</strain>
    </source>
</reference>
<keyword evidence="12" id="KW-1185">Reference proteome</keyword>